<keyword evidence="1" id="KW-0472">Membrane</keyword>
<evidence type="ECO:0000313" key="3">
    <source>
        <dbReference type="RefSeq" id="XP_006819697.1"/>
    </source>
</evidence>
<keyword evidence="2" id="KW-1185">Reference proteome</keyword>
<dbReference type="RefSeq" id="XP_006819697.1">
    <property type="nucleotide sequence ID" value="XM_006819634.1"/>
</dbReference>
<dbReference type="PANTHER" id="PTHR34407">
    <property type="entry name" value="EXPRESSED PROTEIN"/>
    <property type="match status" value="1"/>
</dbReference>
<reference evidence="3" key="1">
    <citation type="submission" date="2025-08" db="UniProtKB">
        <authorList>
            <consortium name="RefSeq"/>
        </authorList>
    </citation>
    <scope>IDENTIFICATION</scope>
    <source>
        <tissue evidence="3">Testes</tissue>
    </source>
</reference>
<keyword evidence="1" id="KW-0812">Transmembrane</keyword>
<dbReference type="GeneID" id="102804973"/>
<keyword evidence="1" id="KW-1133">Transmembrane helix</keyword>
<evidence type="ECO:0000256" key="1">
    <source>
        <dbReference type="SAM" id="Phobius"/>
    </source>
</evidence>
<sequence>MRVYHKYMLAGLLGFNIVCCSYIIIQNIKLPENNTPKRSSKGILSINGVPNSTNQYYDDTSIWNTVLSHPLPRDSKDSTKRNFVRMRNNIKESIQDNLTTENMENEVNPDIRWGFPGDVYKLQERLRGILFTDRVLHVGVVGSSASVPKTLNNSTYAEMFSSWLGMMMESEVKVHNIGLKSGNSEYFSWCLESHLNVGNMDIILIETAGVDYDLQEVYIRNNYVNAGRPLEELTRKVLSSPGRPIPIYVNFPSMSDIQSRNCISAEYFAHNSLAKYYNITTVSWNEAFCSKMWRIYNVIEPDTESFTLRVHKQIMLVLLNNFKKLLTKISLEEIHNTQSGSEFVISSKHLSENLSTHYGSVQHVAATPRKPMNSDVWLREPRCWLASKRQHVLNPIASQSWRFVEGELGRYWESNRRNDQTYFTISVHHKINHRSVVSMTQVSCKACGQALVWLNHDLSSATLVESKSEYITSLVHEIAWNVAPGKHTIWIENLEDKLFRVSAVMVGYKEMPKQLNYMYRNW</sequence>
<dbReference type="Proteomes" id="UP000694865">
    <property type="component" value="Unplaced"/>
</dbReference>
<dbReference type="PANTHER" id="PTHR34407:SF1">
    <property type="entry name" value="SGNH HYDROLASE-TYPE ESTERASE DOMAIN-CONTAINING PROTEIN"/>
    <property type="match status" value="1"/>
</dbReference>
<feature type="transmembrane region" description="Helical" evidence="1">
    <location>
        <begin position="7"/>
        <end position="25"/>
    </location>
</feature>
<accession>A0ABM0MI56</accession>
<proteinExistence type="predicted"/>
<gene>
    <name evidence="3" type="primary">LOC102804973</name>
</gene>
<evidence type="ECO:0000313" key="2">
    <source>
        <dbReference type="Proteomes" id="UP000694865"/>
    </source>
</evidence>
<name>A0ABM0MI56_SACKO</name>
<organism evidence="2 3">
    <name type="scientific">Saccoglossus kowalevskii</name>
    <name type="common">Acorn worm</name>
    <dbReference type="NCBI Taxonomy" id="10224"/>
    <lineage>
        <taxon>Eukaryota</taxon>
        <taxon>Metazoa</taxon>
        <taxon>Hemichordata</taxon>
        <taxon>Enteropneusta</taxon>
        <taxon>Harrimaniidae</taxon>
        <taxon>Saccoglossus</taxon>
    </lineage>
</organism>
<protein>
    <submittedName>
        <fullName evidence="3">Uncharacterized protein LOC102804973</fullName>
    </submittedName>
</protein>